<comment type="caution">
    <text evidence="2">The sequence shown here is derived from an EMBL/GenBank/DDBJ whole genome shotgun (WGS) entry which is preliminary data.</text>
</comment>
<evidence type="ECO:0000259" key="1">
    <source>
        <dbReference type="SMART" id="SM00458"/>
    </source>
</evidence>
<dbReference type="InterPro" id="IPR000772">
    <property type="entry name" value="Ricin_B_lectin"/>
</dbReference>
<dbReference type="AlphaFoldDB" id="A0A9P5WX52"/>
<evidence type="ECO:0000313" key="2">
    <source>
        <dbReference type="EMBL" id="KAF9440659.1"/>
    </source>
</evidence>
<dbReference type="Gene3D" id="2.80.10.50">
    <property type="match status" value="2"/>
</dbReference>
<organism evidence="2 3">
    <name type="scientific">Macrolepiota fuliginosa MF-IS2</name>
    <dbReference type="NCBI Taxonomy" id="1400762"/>
    <lineage>
        <taxon>Eukaryota</taxon>
        <taxon>Fungi</taxon>
        <taxon>Dikarya</taxon>
        <taxon>Basidiomycota</taxon>
        <taxon>Agaricomycotina</taxon>
        <taxon>Agaricomycetes</taxon>
        <taxon>Agaricomycetidae</taxon>
        <taxon>Agaricales</taxon>
        <taxon>Agaricineae</taxon>
        <taxon>Agaricaceae</taxon>
        <taxon>Macrolepiota</taxon>
    </lineage>
</organism>
<reference evidence="2" key="1">
    <citation type="submission" date="2020-11" db="EMBL/GenBank/DDBJ databases">
        <authorList>
            <consortium name="DOE Joint Genome Institute"/>
            <person name="Ahrendt S."/>
            <person name="Riley R."/>
            <person name="Andreopoulos W."/>
            <person name="Labutti K."/>
            <person name="Pangilinan J."/>
            <person name="Ruiz-Duenas F.J."/>
            <person name="Barrasa J.M."/>
            <person name="Sanchez-Garcia M."/>
            <person name="Camarero S."/>
            <person name="Miyauchi S."/>
            <person name="Serrano A."/>
            <person name="Linde D."/>
            <person name="Babiker R."/>
            <person name="Drula E."/>
            <person name="Ayuso-Fernandez I."/>
            <person name="Pacheco R."/>
            <person name="Padilla G."/>
            <person name="Ferreira P."/>
            <person name="Barriuso J."/>
            <person name="Kellner H."/>
            <person name="Castanera R."/>
            <person name="Alfaro M."/>
            <person name="Ramirez L."/>
            <person name="Pisabarro A.G."/>
            <person name="Kuo A."/>
            <person name="Tritt A."/>
            <person name="Lipzen A."/>
            <person name="He G."/>
            <person name="Yan M."/>
            <person name="Ng V."/>
            <person name="Cullen D."/>
            <person name="Martin F."/>
            <person name="Rosso M.-N."/>
            <person name="Henrissat B."/>
            <person name="Hibbett D."/>
            <person name="Martinez A.T."/>
            <person name="Grigoriev I.V."/>
        </authorList>
    </citation>
    <scope>NUCLEOTIDE SEQUENCE</scope>
    <source>
        <strain evidence="2">MF-IS2</strain>
    </source>
</reference>
<feature type="domain" description="Ricin B lectin" evidence="1">
    <location>
        <begin position="3"/>
        <end position="136"/>
    </location>
</feature>
<dbReference type="PROSITE" id="PS50231">
    <property type="entry name" value="RICIN_B_LECTIN"/>
    <property type="match status" value="1"/>
</dbReference>
<dbReference type="InterPro" id="IPR035992">
    <property type="entry name" value="Ricin_B-like_lectins"/>
</dbReference>
<gene>
    <name evidence="2" type="ORF">P691DRAFT_793096</name>
</gene>
<dbReference type="OrthoDB" id="6770063at2759"/>
<protein>
    <submittedName>
        <fullName evidence="2">Carbohydrate-binding module family 13 protein</fullName>
    </submittedName>
</protein>
<name>A0A9P5WX52_9AGAR</name>
<sequence length="137" mass="14910">MERRTLNPNGNSNKCLDVKDGVFTNGTPVQIWDCNNTGSQRWVVGLGFTTVRLANTNFCLDSSFATPPNGTVAKIWQCINDIPAQQWSFTAIIMGGRITLGNQSICLDLNKGDVTNGNVVQTWQCLGNSNQAWTNGA</sequence>
<keyword evidence="3" id="KW-1185">Reference proteome</keyword>
<accession>A0A9P5WX52</accession>
<dbReference type="EMBL" id="MU152350">
    <property type="protein sequence ID" value="KAF9440659.1"/>
    <property type="molecule type" value="Genomic_DNA"/>
</dbReference>
<proteinExistence type="predicted"/>
<dbReference type="SUPFAM" id="SSF50370">
    <property type="entry name" value="Ricin B-like lectins"/>
    <property type="match status" value="1"/>
</dbReference>
<dbReference type="SMART" id="SM00458">
    <property type="entry name" value="RICIN"/>
    <property type="match status" value="1"/>
</dbReference>
<dbReference type="CDD" id="cd00161">
    <property type="entry name" value="beta-trefoil_Ricin-like"/>
    <property type="match status" value="1"/>
</dbReference>
<dbReference type="Proteomes" id="UP000807342">
    <property type="component" value="Unassembled WGS sequence"/>
</dbReference>
<evidence type="ECO:0000313" key="3">
    <source>
        <dbReference type="Proteomes" id="UP000807342"/>
    </source>
</evidence>
<dbReference type="Pfam" id="PF00652">
    <property type="entry name" value="Ricin_B_lectin"/>
    <property type="match status" value="1"/>
</dbReference>